<dbReference type="PANTHER" id="PTHR30201:SF2">
    <property type="entry name" value="2-(5''-TRIPHOSPHORIBOSYL)-3'-DEPHOSPHOCOENZYME-A SYNTHASE"/>
    <property type="match status" value="1"/>
</dbReference>
<gene>
    <name evidence="7" type="ORF">HMPREF9623_00890</name>
</gene>
<evidence type="ECO:0000256" key="3">
    <source>
        <dbReference type="ARBA" id="ARBA00022695"/>
    </source>
</evidence>
<evidence type="ECO:0000256" key="5">
    <source>
        <dbReference type="ARBA" id="ARBA00022840"/>
    </source>
</evidence>
<dbReference type="NCBIfam" id="TIGR03124">
    <property type="entry name" value="citrate_citX"/>
    <property type="match status" value="1"/>
</dbReference>
<keyword evidence="4" id="KW-0547">Nucleotide-binding</keyword>
<protein>
    <submittedName>
        <fullName evidence="7">Holo-ACP synthase CitX</fullName>
    </submittedName>
</protein>
<comment type="catalytic activity">
    <reaction evidence="1">
        <text>3'-dephospho-CoA + ATP = 2'-(5''-triphospho-alpha-D-ribosyl)-3'-dephospho-CoA + adenine</text>
        <dbReference type="Rhea" id="RHEA:15117"/>
        <dbReference type="ChEBI" id="CHEBI:16708"/>
        <dbReference type="ChEBI" id="CHEBI:30616"/>
        <dbReference type="ChEBI" id="CHEBI:57328"/>
        <dbReference type="ChEBI" id="CHEBI:61378"/>
        <dbReference type="EC" id="2.4.2.52"/>
    </reaction>
</comment>
<dbReference type="Pfam" id="PF01874">
    <property type="entry name" value="CitG"/>
    <property type="match status" value="1"/>
</dbReference>
<evidence type="ECO:0000256" key="1">
    <source>
        <dbReference type="ARBA" id="ARBA00001210"/>
    </source>
</evidence>
<accession>A0AA37DGJ6</accession>
<keyword evidence="8" id="KW-1185">Reference proteome</keyword>
<proteinExistence type="predicted"/>
<keyword evidence="5" id="KW-0067">ATP-binding</keyword>
<sequence>MSDFTPYAVSVEDMMRARDERVHAQNEILAAAASFPAPTALLSFGMNIPGAVKQTPLIRSGFLFGKERLTALLHREDYALLRTRELRRVSGDSWLCLIGAPPESVKRLAVALEDSEPLARLFDIDVLNCEGQKLSREDFFLPLRRCLLCEEAAVVCARSRAHSVEALFSRCDSLLREAFPLSASFFSALENHAALSLLDEVYAAPKPGLVDRIDSGAHADMKFEDFILSTAAITPFLREMAVTAYQSCFTLPDAARETDAALFSRLREIGKRAESEMYAATGGVNTHKGAVFTLGLLSAGAGLLYAKSGKLSAETILDEVQNLVGDTLRQELADLKAGEVGKAHGEAVLHRDGTGGVRNAAAKGFPVLRSVALPLLRQYEAEERPAEASVLNVLLHLILHVSDTNVLYRGGKDALLTLRADCRNILSHGGAFTPEGTDLLYELKETCKQRNVSPGGAADLLSAALFLHRLEKTFR</sequence>
<dbReference type="RefSeq" id="WP_009532723.1">
    <property type="nucleotide sequence ID" value="NZ_JH590862.1"/>
</dbReference>
<dbReference type="GO" id="GO:0051191">
    <property type="term" value="P:prosthetic group biosynthetic process"/>
    <property type="evidence" value="ECO:0007669"/>
    <property type="project" value="InterPro"/>
</dbReference>
<dbReference type="AlphaFoldDB" id="A0AA37DGJ6"/>
<organism evidence="7 8">
    <name type="scientific">Stomatobaculum longum</name>
    <dbReference type="NCBI Taxonomy" id="796942"/>
    <lineage>
        <taxon>Bacteria</taxon>
        <taxon>Bacillati</taxon>
        <taxon>Bacillota</taxon>
        <taxon>Clostridia</taxon>
        <taxon>Lachnospirales</taxon>
        <taxon>Lachnospiraceae</taxon>
        <taxon>Stomatobaculum</taxon>
    </lineage>
</organism>
<evidence type="ECO:0000313" key="7">
    <source>
        <dbReference type="EMBL" id="EHO17291.1"/>
    </source>
</evidence>
<dbReference type="Proteomes" id="UP000018466">
    <property type="component" value="Unassembled WGS sequence"/>
</dbReference>
<keyword evidence="3" id="KW-0548">Nucleotidyltransferase</keyword>
<comment type="catalytic activity">
    <reaction evidence="6">
        <text>apo-[citrate lyase ACP] + 2'-(5''-triphospho-alpha-D-ribosyl)-3'-dephospho-CoA = holo-[citrate lyase ACP] + diphosphate</text>
        <dbReference type="Rhea" id="RHEA:16333"/>
        <dbReference type="Rhea" id="RHEA-COMP:10157"/>
        <dbReference type="Rhea" id="RHEA-COMP:10158"/>
        <dbReference type="ChEBI" id="CHEBI:29999"/>
        <dbReference type="ChEBI" id="CHEBI:33019"/>
        <dbReference type="ChEBI" id="CHEBI:61378"/>
        <dbReference type="ChEBI" id="CHEBI:82683"/>
        <dbReference type="EC" id="2.7.7.61"/>
    </reaction>
</comment>
<dbReference type="InterPro" id="IPR002736">
    <property type="entry name" value="CitG"/>
</dbReference>
<dbReference type="GO" id="GO:0050519">
    <property type="term" value="F:holo-citrate lyase synthase activity"/>
    <property type="evidence" value="ECO:0007669"/>
    <property type="project" value="UniProtKB-EC"/>
</dbReference>
<evidence type="ECO:0000256" key="2">
    <source>
        <dbReference type="ARBA" id="ARBA00022679"/>
    </source>
</evidence>
<name>A0AA37DGJ6_9FIRM</name>
<keyword evidence="2" id="KW-0808">Transferase</keyword>
<comment type="caution">
    <text evidence="7">The sequence shown here is derived from an EMBL/GenBank/DDBJ whole genome shotgun (WGS) entry which is preliminary data.</text>
</comment>
<evidence type="ECO:0000256" key="4">
    <source>
        <dbReference type="ARBA" id="ARBA00022741"/>
    </source>
</evidence>
<evidence type="ECO:0000256" key="6">
    <source>
        <dbReference type="ARBA" id="ARBA00048574"/>
    </source>
</evidence>
<reference evidence="7 8" key="1">
    <citation type="submission" date="2011-10" db="EMBL/GenBank/DDBJ databases">
        <title>The Genome Sequence of Lachnospiraceae bacterium ACC2.</title>
        <authorList>
            <consortium name="The Broad Institute Genome Sequencing Platform"/>
            <person name="Earl A."/>
            <person name="Ward D."/>
            <person name="Feldgarden M."/>
            <person name="Gevers D."/>
            <person name="Sizova M."/>
            <person name="Hazen A."/>
            <person name="Epstein S."/>
            <person name="Young S.K."/>
            <person name="Zeng Q."/>
            <person name="Gargeya S."/>
            <person name="Fitzgerald M."/>
            <person name="Haas B."/>
            <person name="Abouelleil A."/>
            <person name="Alvarado L."/>
            <person name="Arachchi H.M."/>
            <person name="Berlin A."/>
            <person name="Brown A."/>
            <person name="Chapman S.B."/>
            <person name="Chen Z."/>
            <person name="Dunbar C."/>
            <person name="Freedman E."/>
            <person name="Gearin G."/>
            <person name="Goldberg J."/>
            <person name="Griggs A."/>
            <person name="Gujja S."/>
            <person name="Heiman D."/>
            <person name="Howarth C."/>
            <person name="Larson L."/>
            <person name="Lui A."/>
            <person name="MacDonald P.J.P."/>
            <person name="Montmayeur A."/>
            <person name="Murphy C."/>
            <person name="Neiman D."/>
            <person name="Pearson M."/>
            <person name="Priest M."/>
            <person name="Roberts A."/>
            <person name="Saif S."/>
            <person name="Shea T."/>
            <person name="Shenoy N."/>
            <person name="Sisk P."/>
            <person name="Stolte C."/>
            <person name="Sykes S."/>
            <person name="Wortman J."/>
            <person name="Nusbaum C."/>
            <person name="Birren B."/>
        </authorList>
    </citation>
    <scope>NUCLEOTIDE SEQUENCE [LARGE SCALE GENOMIC DNA]</scope>
    <source>
        <strain evidence="7 8">ACC2</strain>
    </source>
</reference>
<dbReference type="Pfam" id="PF03802">
    <property type="entry name" value="CitX"/>
    <property type="match status" value="1"/>
</dbReference>
<dbReference type="EMBL" id="AGEL01000006">
    <property type="protein sequence ID" value="EHO17291.1"/>
    <property type="molecule type" value="Genomic_DNA"/>
</dbReference>
<dbReference type="InterPro" id="IPR005551">
    <property type="entry name" value="CitX"/>
</dbReference>
<dbReference type="PANTHER" id="PTHR30201">
    <property type="entry name" value="TRIPHOSPHORIBOSYL-DEPHOSPHO-COA SYNTHASE"/>
    <property type="match status" value="1"/>
</dbReference>
<dbReference type="GO" id="GO:0046917">
    <property type="term" value="F:triphosphoribosyl-dephospho-CoA synthase activity"/>
    <property type="evidence" value="ECO:0007669"/>
    <property type="project" value="UniProtKB-EC"/>
</dbReference>
<dbReference type="GeneID" id="86940657"/>
<evidence type="ECO:0000313" key="8">
    <source>
        <dbReference type="Proteomes" id="UP000018466"/>
    </source>
</evidence>
<dbReference type="GO" id="GO:0005524">
    <property type="term" value="F:ATP binding"/>
    <property type="evidence" value="ECO:0007669"/>
    <property type="project" value="UniProtKB-KW"/>
</dbReference>
<dbReference type="Gene3D" id="1.10.4200.10">
    <property type="entry name" value="Triphosphoribosyl-dephospho-CoA protein"/>
    <property type="match status" value="1"/>
</dbReference>